<dbReference type="EMBL" id="CP053452">
    <property type="protein sequence ID" value="QJW97646.1"/>
    <property type="molecule type" value="Genomic_DNA"/>
</dbReference>
<dbReference type="RefSeq" id="WP_171472981.1">
    <property type="nucleotide sequence ID" value="NZ_CP053452.2"/>
</dbReference>
<dbReference type="SMART" id="SM00731">
    <property type="entry name" value="SprT"/>
    <property type="match status" value="1"/>
</dbReference>
<dbReference type="InterPro" id="IPR006640">
    <property type="entry name" value="SprT-like_domain"/>
</dbReference>
<protein>
    <submittedName>
        <fullName evidence="2">Phage protein</fullName>
    </submittedName>
</protein>
<gene>
    <name evidence="2" type="ORF">FTUN_5223</name>
</gene>
<dbReference type="Pfam" id="PF10263">
    <property type="entry name" value="SprT-like"/>
    <property type="match status" value="1"/>
</dbReference>
<proteinExistence type="predicted"/>
<dbReference type="AlphaFoldDB" id="A0A6M5YW77"/>
<evidence type="ECO:0000313" key="3">
    <source>
        <dbReference type="Proteomes" id="UP000503447"/>
    </source>
</evidence>
<feature type="domain" description="SprT-like" evidence="1">
    <location>
        <begin position="17"/>
        <end position="156"/>
    </location>
</feature>
<sequence>MSAELPFRLTARAAQMREAARALLDLHGLSAWEFGFNANVRRAGVCFYPHAGEPGRIELSVHFAERNTDDEVRDTLLHEIAHALVGPGHGHDAAWRKMCRAIGAKPEACYGDEVEMPRGRWRATCAGCTALYDRHRKPARVEGWFCRPCGPHAGKLRWEDAGAAS</sequence>
<accession>A0A6M5YW77</accession>
<dbReference type="KEGG" id="ftj:FTUN_5223"/>
<evidence type="ECO:0000313" key="2">
    <source>
        <dbReference type="EMBL" id="QJW97646.1"/>
    </source>
</evidence>
<organism evidence="2 3">
    <name type="scientific">Frigoriglobus tundricola</name>
    <dbReference type="NCBI Taxonomy" id="2774151"/>
    <lineage>
        <taxon>Bacteria</taxon>
        <taxon>Pseudomonadati</taxon>
        <taxon>Planctomycetota</taxon>
        <taxon>Planctomycetia</taxon>
        <taxon>Gemmatales</taxon>
        <taxon>Gemmataceae</taxon>
        <taxon>Frigoriglobus</taxon>
    </lineage>
</organism>
<keyword evidence="3" id="KW-1185">Reference proteome</keyword>
<dbReference type="GO" id="GO:0006950">
    <property type="term" value="P:response to stress"/>
    <property type="evidence" value="ECO:0007669"/>
    <property type="project" value="UniProtKB-ARBA"/>
</dbReference>
<evidence type="ECO:0000259" key="1">
    <source>
        <dbReference type="SMART" id="SM00731"/>
    </source>
</evidence>
<reference evidence="3" key="1">
    <citation type="submission" date="2020-05" db="EMBL/GenBank/DDBJ databases">
        <title>Frigoriglobus tundricola gen. nov., sp. nov., a psychrotolerant cellulolytic planctomycete of the family Gemmataceae with two divergent copies of 16S rRNA gene.</title>
        <authorList>
            <person name="Kulichevskaya I.S."/>
            <person name="Ivanova A.A."/>
            <person name="Naumoff D.G."/>
            <person name="Beletsky A.V."/>
            <person name="Rijpstra W.I.C."/>
            <person name="Sinninghe Damste J.S."/>
            <person name="Mardanov A.V."/>
            <person name="Ravin N.V."/>
            <person name="Dedysh S.N."/>
        </authorList>
    </citation>
    <scope>NUCLEOTIDE SEQUENCE [LARGE SCALE GENOMIC DNA]</scope>
    <source>
        <strain evidence="3">PL17</strain>
    </source>
</reference>
<dbReference type="Proteomes" id="UP000503447">
    <property type="component" value="Chromosome"/>
</dbReference>
<name>A0A6M5YW77_9BACT</name>